<dbReference type="AlphaFoldDB" id="A0A8X6J2F9"/>
<organism evidence="2 3">
    <name type="scientific">Trichonephila clavata</name>
    <name type="common">Joro spider</name>
    <name type="synonym">Nephila clavata</name>
    <dbReference type="NCBI Taxonomy" id="2740835"/>
    <lineage>
        <taxon>Eukaryota</taxon>
        <taxon>Metazoa</taxon>
        <taxon>Ecdysozoa</taxon>
        <taxon>Arthropoda</taxon>
        <taxon>Chelicerata</taxon>
        <taxon>Arachnida</taxon>
        <taxon>Araneae</taxon>
        <taxon>Araneomorphae</taxon>
        <taxon>Entelegynae</taxon>
        <taxon>Araneoidea</taxon>
        <taxon>Nephilidae</taxon>
        <taxon>Trichonephila</taxon>
    </lineage>
</organism>
<dbReference type="Proteomes" id="UP000887116">
    <property type="component" value="Unassembled WGS sequence"/>
</dbReference>
<keyword evidence="3" id="KW-1185">Reference proteome</keyword>
<evidence type="ECO:0000313" key="2">
    <source>
        <dbReference type="EMBL" id="GFQ88575.1"/>
    </source>
</evidence>
<feature type="transmembrane region" description="Helical" evidence="1">
    <location>
        <begin position="38"/>
        <end position="56"/>
    </location>
</feature>
<evidence type="ECO:0000256" key="1">
    <source>
        <dbReference type="SAM" id="Phobius"/>
    </source>
</evidence>
<gene>
    <name evidence="2" type="ORF">TNCT_88661</name>
</gene>
<reference evidence="2" key="1">
    <citation type="submission" date="2020-07" db="EMBL/GenBank/DDBJ databases">
        <title>Multicomponent nature underlies the extraordinary mechanical properties of spider dragline silk.</title>
        <authorList>
            <person name="Kono N."/>
            <person name="Nakamura H."/>
            <person name="Mori M."/>
            <person name="Yoshida Y."/>
            <person name="Ohtoshi R."/>
            <person name="Malay A.D."/>
            <person name="Moran D.A.P."/>
            <person name="Tomita M."/>
            <person name="Numata K."/>
            <person name="Arakawa K."/>
        </authorList>
    </citation>
    <scope>NUCLEOTIDE SEQUENCE</scope>
</reference>
<protein>
    <submittedName>
        <fullName evidence="2">Uncharacterized protein</fullName>
    </submittedName>
</protein>
<keyword evidence="1" id="KW-0472">Membrane</keyword>
<keyword evidence="1" id="KW-1133">Transmembrane helix</keyword>
<name>A0A8X6J2F9_TRICU</name>
<sequence length="89" mass="10576">MYQAHLKLSQERYFPYLQEDHTARASHLLVNLRDKSRIALLIQLLDSLLPILLFILSHHTLFLSMVIPNCTRCLGSCRQFNILDYFMRR</sequence>
<proteinExistence type="predicted"/>
<keyword evidence="1" id="KW-0812">Transmembrane</keyword>
<evidence type="ECO:0000313" key="3">
    <source>
        <dbReference type="Proteomes" id="UP000887116"/>
    </source>
</evidence>
<accession>A0A8X6J2F9</accession>
<comment type="caution">
    <text evidence="2">The sequence shown here is derived from an EMBL/GenBank/DDBJ whole genome shotgun (WGS) entry which is preliminary data.</text>
</comment>
<dbReference type="EMBL" id="BMAO01033309">
    <property type="protein sequence ID" value="GFQ88575.1"/>
    <property type="molecule type" value="Genomic_DNA"/>
</dbReference>